<dbReference type="PANTHER" id="PTHR43124:SF10">
    <property type="entry name" value="PURINE EFFLUX PUMP PBUE"/>
    <property type="match status" value="1"/>
</dbReference>
<evidence type="ECO:0000256" key="2">
    <source>
        <dbReference type="ARBA" id="ARBA00022475"/>
    </source>
</evidence>
<evidence type="ECO:0000313" key="9">
    <source>
        <dbReference type="Proteomes" id="UP000699975"/>
    </source>
</evidence>
<dbReference type="PANTHER" id="PTHR43124">
    <property type="entry name" value="PURINE EFFLUX PUMP PBUE"/>
    <property type="match status" value="1"/>
</dbReference>
<comment type="subcellular location">
    <subcellularLocation>
        <location evidence="1">Cell membrane</location>
        <topology evidence="1">Multi-pass membrane protein</topology>
    </subcellularLocation>
</comment>
<protein>
    <submittedName>
        <fullName evidence="8">MFS transporter</fullName>
    </submittedName>
</protein>
<dbReference type="Pfam" id="PF07690">
    <property type="entry name" value="MFS_1"/>
    <property type="match status" value="1"/>
</dbReference>
<feature type="transmembrane region" description="Helical" evidence="6">
    <location>
        <begin position="363"/>
        <end position="385"/>
    </location>
</feature>
<feature type="transmembrane region" description="Helical" evidence="6">
    <location>
        <begin position="210"/>
        <end position="229"/>
    </location>
</feature>
<reference evidence="8 9" key="1">
    <citation type="submission" date="2021-04" db="EMBL/GenBank/DDBJ databases">
        <authorList>
            <person name="Pira H."/>
            <person name="Risdian C."/>
            <person name="Wink J."/>
        </authorList>
    </citation>
    <scope>NUCLEOTIDE SEQUENCE [LARGE SCALE GENOMIC DNA]</scope>
    <source>
        <strain evidence="8 9">WH131</strain>
    </source>
</reference>
<evidence type="ECO:0000256" key="5">
    <source>
        <dbReference type="ARBA" id="ARBA00023136"/>
    </source>
</evidence>
<name>A0ABS6SRS9_9SPHN</name>
<keyword evidence="4 6" id="KW-1133">Transmembrane helix</keyword>
<evidence type="ECO:0000256" key="3">
    <source>
        <dbReference type="ARBA" id="ARBA00022692"/>
    </source>
</evidence>
<proteinExistence type="predicted"/>
<dbReference type="InterPro" id="IPR020846">
    <property type="entry name" value="MFS_dom"/>
</dbReference>
<evidence type="ECO:0000256" key="1">
    <source>
        <dbReference type="ARBA" id="ARBA00004651"/>
    </source>
</evidence>
<accession>A0ABS6SRS9</accession>
<dbReference type="Proteomes" id="UP000699975">
    <property type="component" value="Unassembled WGS sequence"/>
</dbReference>
<feature type="transmembrane region" description="Helical" evidence="6">
    <location>
        <begin position="338"/>
        <end position="357"/>
    </location>
</feature>
<feature type="transmembrane region" description="Helical" evidence="6">
    <location>
        <begin position="7"/>
        <end position="30"/>
    </location>
</feature>
<gene>
    <name evidence="8" type="ORF">KCG45_15195</name>
</gene>
<dbReference type="PROSITE" id="PS51257">
    <property type="entry name" value="PROKAR_LIPOPROTEIN"/>
    <property type="match status" value="1"/>
</dbReference>
<feature type="transmembrane region" description="Helical" evidence="6">
    <location>
        <begin position="73"/>
        <end position="92"/>
    </location>
</feature>
<dbReference type="EMBL" id="JAGSPB010000003">
    <property type="protein sequence ID" value="MBV7267531.1"/>
    <property type="molecule type" value="Genomic_DNA"/>
</dbReference>
<dbReference type="InterPro" id="IPR011701">
    <property type="entry name" value="MFS"/>
</dbReference>
<evidence type="ECO:0000256" key="4">
    <source>
        <dbReference type="ARBA" id="ARBA00022989"/>
    </source>
</evidence>
<evidence type="ECO:0000256" key="6">
    <source>
        <dbReference type="SAM" id="Phobius"/>
    </source>
</evidence>
<evidence type="ECO:0000259" key="7">
    <source>
        <dbReference type="PROSITE" id="PS50850"/>
    </source>
</evidence>
<feature type="transmembrane region" description="Helical" evidence="6">
    <location>
        <begin position="249"/>
        <end position="269"/>
    </location>
</feature>
<keyword evidence="2" id="KW-1003">Cell membrane</keyword>
<keyword evidence="3 6" id="KW-0812">Transmembrane</keyword>
<feature type="transmembrane region" description="Helical" evidence="6">
    <location>
        <begin position="307"/>
        <end position="326"/>
    </location>
</feature>
<feature type="transmembrane region" description="Helical" evidence="6">
    <location>
        <begin position="98"/>
        <end position="116"/>
    </location>
</feature>
<feature type="domain" description="Major facilitator superfamily (MFS) profile" evidence="7">
    <location>
        <begin position="7"/>
        <end position="390"/>
    </location>
</feature>
<organism evidence="8 9">
    <name type="scientific">Erythrobacter ani</name>
    <dbReference type="NCBI Taxonomy" id="2827235"/>
    <lineage>
        <taxon>Bacteria</taxon>
        <taxon>Pseudomonadati</taxon>
        <taxon>Pseudomonadota</taxon>
        <taxon>Alphaproteobacteria</taxon>
        <taxon>Sphingomonadales</taxon>
        <taxon>Erythrobacteraceae</taxon>
        <taxon>Erythrobacter/Porphyrobacter group</taxon>
        <taxon>Erythrobacter</taxon>
    </lineage>
</organism>
<feature type="transmembrane region" description="Helical" evidence="6">
    <location>
        <begin position="128"/>
        <end position="148"/>
    </location>
</feature>
<comment type="caution">
    <text evidence="8">The sequence shown here is derived from an EMBL/GenBank/DDBJ whole genome shotgun (WGS) entry which is preliminary data.</text>
</comment>
<evidence type="ECO:0000313" key="8">
    <source>
        <dbReference type="EMBL" id="MBV7267531.1"/>
    </source>
</evidence>
<dbReference type="InterPro" id="IPR050189">
    <property type="entry name" value="MFS_Efflux_Transporters"/>
</dbReference>
<dbReference type="PROSITE" id="PS50850">
    <property type="entry name" value="MFS"/>
    <property type="match status" value="1"/>
</dbReference>
<feature type="transmembrane region" description="Helical" evidence="6">
    <location>
        <begin position="276"/>
        <end position="295"/>
    </location>
</feature>
<keyword evidence="5 6" id="KW-0472">Membrane</keyword>
<feature type="transmembrane region" description="Helical" evidence="6">
    <location>
        <begin position="160"/>
        <end position="178"/>
    </location>
</feature>
<dbReference type="RefSeq" id="WP_218318038.1">
    <property type="nucleotide sequence ID" value="NZ_JAGSPB010000003.1"/>
</dbReference>
<sequence>MLKFSPLQLIGLLAVMLSCFTVSITVAYNIGAIVSGYGASPAQAGLVATAQGLATAVAAVLASRFAGNVGSRWFFLAGLGVLVIGNGFSALAPNVQQLTAYQALGGFGTGLVLSTVMSTAARTANPEMTYGIINASMGGYIVALGFLVPRVILAGGVEQLFLVYAAIAAAGFIAAFAAPNSKAPEDAAACAQHAGEGGDQADKTRRQAKLVAFIALTGFGVFFFAQAGLGAFVERIGVGSGVPLTAVGYVFALGGVLTIIGPLIAGWIGARFGATLPLIVVTAALGCVVFALAVIASPTTFYTATPLYTVLPAMLMPSFLGALAVVDPSGKAAGLQPAFATLGGALGPAASGVIVQQNGYGALGWYAIAVFVTGAALMAAATIAADRKRKGATATASANALHEGIAAPAAPTIAVPPSAGR</sequence>
<feature type="transmembrane region" description="Helical" evidence="6">
    <location>
        <begin position="42"/>
        <end position="61"/>
    </location>
</feature>
<keyword evidence="9" id="KW-1185">Reference proteome</keyword>